<dbReference type="GO" id="GO:0006511">
    <property type="term" value="P:ubiquitin-dependent protein catabolic process"/>
    <property type="evidence" value="ECO:0007669"/>
    <property type="project" value="TreeGrafter"/>
</dbReference>
<keyword evidence="1" id="KW-0862">Zinc</keyword>
<dbReference type="PROSITE" id="PS50089">
    <property type="entry name" value="ZF_RING_2"/>
    <property type="match status" value="1"/>
</dbReference>
<dbReference type="InterPro" id="IPR013083">
    <property type="entry name" value="Znf_RING/FYVE/PHD"/>
</dbReference>
<comment type="caution">
    <text evidence="4">The sequence shown here is derived from an EMBL/GenBank/DDBJ whole genome shotgun (WGS) entry which is preliminary data.</text>
</comment>
<organism evidence="4 5">
    <name type="scientific">Skeletonema marinoi</name>
    <dbReference type="NCBI Taxonomy" id="267567"/>
    <lineage>
        <taxon>Eukaryota</taxon>
        <taxon>Sar</taxon>
        <taxon>Stramenopiles</taxon>
        <taxon>Ochrophyta</taxon>
        <taxon>Bacillariophyta</taxon>
        <taxon>Coscinodiscophyceae</taxon>
        <taxon>Thalassiosirophycidae</taxon>
        <taxon>Thalassiosirales</taxon>
        <taxon>Skeletonemataceae</taxon>
        <taxon>Skeletonema</taxon>
        <taxon>Skeletonema marinoi-dohrnii complex</taxon>
    </lineage>
</organism>
<evidence type="ECO:0000313" key="4">
    <source>
        <dbReference type="EMBL" id="KAK1748086.1"/>
    </source>
</evidence>
<dbReference type="CDD" id="cd16454">
    <property type="entry name" value="RING-H2_PA-TM-RING"/>
    <property type="match status" value="1"/>
</dbReference>
<dbReference type="Pfam" id="PF13639">
    <property type="entry name" value="zf-RING_2"/>
    <property type="match status" value="1"/>
</dbReference>
<evidence type="ECO:0000256" key="2">
    <source>
        <dbReference type="SAM" id="MobiDB-lite"/>
    </source>
</evidence>
<evidence type="ECO:0000313" key="5">
    <source>
        <dbReference type="Proteomes" id="UP001224775"/>
    </source>
</evidence>
<dbReference type="PANTHER" id="PTHR22765">
    <property type="entry name" value="RING FINGER AND PROTEASE ASSOCIATED DOMAIN-CONTAINING"/>
    <property type="match status" value="1"/>
</dbReference>
<dbReference type="GO" id="GO:0008270">
    <property type="term" value="F:zinc ion binding"/>
    <property type="evidence" value="ECO:0007669"/>
    <property type="project" value="UniProtKB-KW"/>
</dbReference>
<feature type="region of interest" description="Disordered" evidence="2">
    <location>
        <begin position="58"/>
        <end position="103"/>
    </location>
</feature>
<protein>
    <recommendedName>
        <fullName evidence="3">RING-type domain-containing protein</fullName>
    </recommendedName>
</protein>
<name>A0AAD8YK54_9STRA</name>
<keyword evidence="1" id="KW-0479">Metal-binding</keyword>
<evidence type="ECO:0000256" key="1">
    <source>
        <dbReference type="PROSITE-ProRule" id="PRU00175"/>
    </source>
</evidence>
<dbReference type="EMBL" id="JATAAI010000001">
    <property type="protein sequence ID" value="KAK1748086.1"/>
    <property type="molecule type" value="Genomic_DNA"/>
</dbReference>
<dbReference type="SUPFAM" id="SSF57850">
    <property type="entry name" value="RING/U-box"/>
    <property type="match status" value="1"/>
</dbReference>
<accession>A0AAD8YK54</accession>
<dbReference type="InterPro" id="IPR051826">
    <property type="entry name" value="E3_ubiquitin-ligase_domain"/>
</dbReference>
<feature type="domain" description="RING-type" evidence="3">
    <location>
        <begin position="110"/>
        <end position="153"/>
    </location>
</feature>
<reference evidence="4" key="1">
    <citation type="submission" date="2023-06" db="EMBL/GenBank/DDBJ databases">
        <title>Survivors Of The Sea: Transcriptome response of Skeletonema marinoi to long-term dormancy.</title>
        <authorList>
            <person name="Pinder M.I.M."/>
            <person name="Kourtchenko O."/>
            <person name="Robertson E.K."/>
            <person name="Larsson T."/>
            <person name="Maumus F."/>
            <person name="Osuna-Cruz C.M."/>
            <person name="Vancaester E."/>
            <person name="Stenow R."/>
            <person name="Vandepoele K."/>
            <person name="Ploug H."/>
            <person name="Bruchert V."/>
            <person name="Godhe A."/>
            <person name="Topel M."/>
        </authorList>
    </citation>
    <scope>NUCLEOTIDE SEQUENCE</scope>
    <source>
        <strain evidence="4">R05AC</strain>
    </source>
</reference>
<dbReference type="AlphaFoldDB" id="A0AAD8YK54"/>
<proteinExistence type="predicted"/>
<sequence>MSALLDFMYYYAIFDYDRAVINNNSTTVSSHDDKKERMSKEDVNLIPEIIYDPTIDSETSVARHQSSSPPLECPPPSTKGARPSELAATESTLELSPPPSAAQSTNRAACAICILDYKAGDTLKILPNCHHAFHKDCIIPWLTERSGHCPLCRMTAHVGTKEGGSRHRSRSSGRCADVSCSIQ</sequence>
<keyword evidence="1" id="KW-0863">Zinc-finger</keyword>
<dbReference type="GO" id="GO:0061630">
    <property type="term" value="F:ubiquitin protein ligase activity"/>
    <property type="evidence" value="ECO:0007669"/>
    <property type="project" value="TreeGrafter"/>
</dbReference>
<gene>
    <name evidence="4" type="ORF">QTG54_000025</name>
</gene>
<dbReference type="SMART" id="SM00184">
    <property type="entry name" value="RING"/>
    <property type="match status" value="1"/>
</dbReference>
<dbReference type="PANTHER" id="PTHR22765:SF434">
    <property type="entry name" value="GB|AAD18119.1-RELATED"/>
    <property type="match status" value="1"/>
</dbReference>
<dbReference type="InterPro" id="IPR001841">
    <property type="entry name" value="Znf_RING"/>
</dbReference>
<dbReference type="Proteomes" id="UP001224775">
    <property type="component" value="Unassembled WGS sequence"/>
</dbReference>
<dbReference type="Gene3D" id="3.30.40.10">
    <property type="entry name" value="Zinc/RING finger domain, C3HC4 (zinc finger)"/>
    <property type="match status" value="1"/>
</dbReference>
<keyword evidence="5" id="KW-1185">Reference proteome</keyword>
<evidence type="ECO:0000259" key="3">
    <source>
        <dbReference type="PROSITE" id="PS50089"/>
    </source>
</evidence>